<dbReference type="Proteomes" id="UP000536275">
    <property type="component" value="Unassembled WGS sequence"/>
</dbReference>
<dbReference type="PANTHER" id="PTHR37331">
    <property type="entry name" value="YALI0F11671P"/>
    <property type="match status" value="1"/>
</dbReference>
<evidence type="ECO:0000313" key="2">
    <source>
        <dbReference type="Proteomes" id="UP000536275"/>
    </source>
</evidence>
<dbReference type="EMBL" id="JABWAD010000068">
    <property type="protein sequence ID" value="KAF6060489.1"/>
    <property type="molecule type" value="Genomic_DNA"/>
</dbReference>
<gene>
    <name evidence="1" type="ORF">FOB64_006689</name>
</gene>
<comment type="caution">
    <text evidence="1">The sequence shown here is derived from an EMBL/GenBank/DDBJ whole genome shotgun (WGS) entry which is preliminary data.</text>
</comment>
<accession>A0A8H6BTN2</accession>
<dbReference type="PANTHER" id="PTHR37331:SF1">
    <property type="entry name" value="YALI0F11671P"/>
    <property type="match status" value="1"/>
</dbReference>
<sequence length="174" mass="20076">MFRSIIQSRRQLVQLRNLSKYARNPQIFIHEDTLTPQLYKFSLSKSPSALHMGTSLSLNPTAANFKANNEFIKLLDSTLHDSIHDDFTYIMEASTNASSFMPIYDMREIPRYARTPYIEDVFGYVQVDDKGSMIPNSYQKNEMYQICSGKTGLPVFSEFLFETLQEKCEKSSKV</sequence>
<proteinExistence type="predicted"/>
<name>A0A8H6BTN2_CANAX</name>
<evidence type="ECO:0000313" key="1">
    <source>
        <dbReference type="EMBL" id="KAF6060489.1"/>
    </source>
</evidence>
<dbReference type="AlphaFoldDB" id="A0A8H6BTN2"/>
<protein>
    <submittedName>
        <fullName evidence="1">Uncharacterized protein</fullName>
    </submittedName>
</protein>
<organism evidence="1 2">
    <name type="scientific">Candida albicans</name>
    <name type="common">Yeast</name>
    <dbReference type="NCBI Taxonomy" id="5476"/>
    <lineage>
        <taxon>Eukaryota</taxon>
        <taxon>Fungi</taxon>
        <taxon>Dikarya</taxon>
        <taxon>Ascomycota</taxon>
        <taxon>Saccharomycotina</taxon>
        <taxon>Pichiomycetes</taxon>
        <taxon>Debaryomycetaceae</taxon>
        <taxon>Candida/Lodderomyces clade</taxon>
        <taxon>Candida</taxon>
    </lineage>
</organism>
<reference evidence="1 2" key="1">
    <citation type="submission" date="2020-03" db="EMBL/GenBank/DDBJ databases">
        <title>FDA dAtabase for Regulatory Grade micrObial Sequences (FDA-ARGOS): Supporting development and validation of Infectious Disease Dx tests.</title>
        <authorList>
            <person name="Campos J."/>
            <person name="Goldberg B."/>
            <person name="Tallon L."/>
            <person name="Sadzewicz L."/>
            <person name="Vavikolanu K."/>
            <person name="Mehta A."/>
            <person name="Aluvathingal J."/>
            <person name="Nadendla S."/>
            <person name="Nandy P."/>
            <person name="Geyer C."/>
            <person name="Yan Y."/>
            <person name="Sichtig H."/>
        </authorList>
    </citation>
    <scope>NUCLEOTIDE SEQUENCE [LARGE SCALE GENOMIC DNA]</scope>
    <source>
        <strain evidence="1 2">FDAARGOS_656</strain>
    </source>
</reference>